<sequence length="305" mass="33601">MPLHPQAEAFVASLAEQNLPGWDALSVQEARQRFATFEPFFGEGPPLSRVEDDVLSNGVSVRLYSNRSDLAPVVLYFHGGGWVLGSVATHDAVCRRLALHSGCTVVSVDYRRSPEHPFPGPIDDCYKAIEEVADRAEAWNIDPTRIVVAGDSAGGQLAAAVTLRSRQEGGPFVSLQVLIYPVIEPEFSTESYNRFASGYGLTRAGMQWFWGHFLGSQEVTPLASPIRADSLAGLPPAVIVTAEYDVLRDEGEAYADRLRQHGVDVELERYDGMLHGFVHFAGLFDRGVEATEWIGRTIRRRMALQ</sequence>
<keyword evidence="6" id="KW-1185">Reference proteome</keyword>
<evidence type="ECO:0000313" key="6">
    <source>
        <dbReference type="Proteomes" id="UP000324479"/>
    </source>
</evidence>
<dbReference type="InterPro" id="IPR050300">
    <property type="entry name" value="GDXG_lipolytic_enzyme"/>
</dbReference>
<comment type="caution">
    <text evidence="5">The sequence shown here is derived from an EMBL/GenBank/DDBJ whole genome shotgun (WGS) entry which is preliminary data.</text>
</comment>
<dbReference type="InterPro" id="IPR033140">
    <property type="entry name" value="Lipase_GDXG_put_SER_AS"/>
</dbReference>
<evidence type="ECO:0000256" key="1">
    <source>
        <dbReference type="ARBA" id="ARBA00010515"/>
    </source>
</evidence>
<evidence type="ECO:0000256" key="3">
    <source>
        <dbReference type="PROSITE-ProRule" id="PRU10038"/>
    </source>
</evidence>
<dbReference type="PANTHER" id="PTHR48081">
    <property type="entry name" value="AB HYDROLASE SUPERFAMILY PROTEIN C4A8.06C"/>
    <property type="match status" value="1"/>
</dbReference>
<name>A0A5M6D5F8_9BACT</name>
<accession>A0A5M6D5F8</accession>
<evidence type="ECO:0000313" key="5">
    <source>
        <dbReference type="EMBL" id="KAA5542721.1"/>
    </source>
</evidence>
<dbReference type="InterPro" id="IPR002168">
    <property type="entry name" value="Lipase_GDXG_HIS_AS"/>
</dbReference>
<dbReference type="Proteomes" id="UP000324479">
    <property type="component" value="Unassembled WGS sequence"/>
</dbReference>
<dbReference type="AlphaFoldDB" id="A0A5M6D5F8"/>
<dbReference type="InterPro" id="IPR029058">
    <property type="entry name" value="AB_hydrolase_fold"/>
</dbReference>
<organism evidence="5 6">
    <name type="scientific">Roseiconus nitratireducens</name>
    <dbReference type="NCBI Taxonomy" id="2605748"/>
    <lineage>
        <taxon>Bacteria</taxon>
        <taxon>Pseudomonadati</taxon>
        <taxon>Planctomycetota</taxon>
        <taxon>Planctomycetia</taxon>
        <taxon>Pirellulales</taxon>
        <taxon>Pirellulaceae</taxon>
        <taxon>Roseiconus</taxon>
    </lineage>
</organism>
<dbReference type="RefSeq" id="WP_150077138.1">
    <property type="nucleotide sequence ID" value="NZ_VWOX01000007.1"/>
</dbReference>
<feature type="active site" evidence="3">
    <location>
        <position position="152"/>
    </location>
</feature>
<gene>
    <name evidence="5" type="ORF">FYK55_14445</name>
</gene>
<dbReference type="Gene3D" id="3.40.50.1820">
    <property type="entry name" value="alpha/beta hydrolase"/>
    <property type="match status" value="1"/>
</dbReference>
<keyword evidence="2 5" id="KW-0378">Hydrolase</keyword>
<dbReference type="PANTHER" id="PTHR48081:SF8">
    <property type="entry name" value="ALPHA_BETA HYDROLASE FOLD-3 DOMAIN-CONTAINING PROTEIN-RELATED"/>
    <property type="match status" value="1"/>
</dbReference>
<feature type="domain" description="Alpha/beta hydrolase fold-3" evidence="4">
    <location>
        <begin position="74"/>
        <end position="278"/>
    </location>
</feature>
<reference evidence="5 6" key="1">
    <citation type="submission" date="2019-08" db="EMBL/GenBank/DDBJ databases">
        <authorList>
            <person name="Dhanesh K."/>
            <person name="Kumar G."/>
            <person name="Sasikala C."/>
            <person name="Venkata Ramana C."/>
        </authorList>
    </citation>
    <scope>NUCLEOTIDE SEQUENCE [LARGE SCALE GENOMIC DNA]</scope>
    <source>
        <strain evidence="5 6">JC645</strain>
    </source>
</reference>
<dbReference type="EMBL" id="VWOX01000007">
    <property type="protein sequence ID" value="KAA5542721.1"/>
    <property type="molecule type" value="Genomic_DNA"/>
</dbReference>
<evidence type="ECO:0000259" key="4">
    <source>
        <dbReference type="Pfam" id="PF07859"/>
    </source>
</evidence>
<dbReference type="PROSITE" id="PS01173">
    <property type="entry name" value="LIPASE_GDXG_HIS"/>
    <property type="match status" value="1"/>
</dbReference>
<protein>
    <submittedName>
        <fullName evidence="5">Alpha/beta hydrolase</fullName>
    </submittedName>
</protein>
<dbReference type="PROSITE" id="PS01174">
    <property type="entry name" value="LIPASE_GDXG_SER"/>
    <property type="match status" value="1"/>
</dbReference>
<dbReference type="FunFam" id="3.40.50.1820:FF:000089">
    <property type="entry name" value="Alpha/beta hydrolase"/>
    <property type="match status" value="1"/>
</dbReference>
<evidence type="ECO:0000256" key="2">
    <source>
        <dbReference type="ARBA" id="ARBA00022801"/>
    </source>
</evidence>
<dbReference type="GO" id="GO:0016787">
    <property type="term" value="F:hydrolase activity"/>
    <property type="evidence" value="ECO:0007669"/>
    <property type="project" value="UniProtKB-KW"/>
</dbReference>
<dbReference type="SUPFAM" id="SSF53474">
    <property type="entry name" value="alpha/beta-Hydrolases"/>
    <property type="match status" value="1"/>
</dbReference>
<dbReference type="InterPro" id="IPR013094">
    <property type="entry name" value="AB_hydrolase_3"/>
</dbReference>
<comment type="similarity">
    <text evidence="1">Belongs to the 'GDXG' lipolytic enzyme family.</text>
</comment>
<proteinExistence type="inferred from homology"/>
<dbReference type="Pfam" id="PF07859">
    <property type="entry name" value="Abhydrolase_3"/>
    <property type="match status" value="1"/>
</dbReference>